<reference evidence="2 3" key="1">
    <citation type="submission" date="2023-02" db="EMBL/GenBank/DDBJ databases">
        <title>Genome sequence of Sphingobacterium sp. KACC 22765.</title>
        <authorList>
            <person name="Kim S."/>
            <person name="Heo J."/>
            <person name="Kwon S.-W."/>
        </authorList>
    </citation>
    <scope>NUCLEOTIDE SEQUENCE [LARGE SCALE GENOMIC DNA]</scope>
    <source>
        <strain evidence="2 3">KACC 22765</strain>
    </source>
</reference>
<proteinExistence type="predicted"/>
<keyword evidence="3" id="KW-1185">Reference proteome</keyword>
<dbReference type="EMBL" id="CP117880">
    <property type="protein sequence ID" value="WDF69746.1"/>
    <property type="molecule type" value="Genomic_DNA"/>
</dbReference>
<evidence type="ECO:0000313" key="3">
    <source>
        <dbReference type="Proteomes" id="UP001221558"/>
    </source>
</evidence>
<protein>
    <submittedName>
        <fullName evidence="2">Uncharacterized protein</fullName>
    </submittedName>
</protein>
<dbReference type="Proteomes" id="UP001221558">
    <property type="component" value="Chromosome"/>
</dbReference>
<dbReference type="Gene3D" id="2.130.10.10">
    <property type="entry name" value="YVTN repeat-like/Quinoprotein amine dehydrogenase"/>
    <property type="match status" value="1"/>
</dbReference>
<feature type="chain" id="PRO_5045347489" evidence="1">
    <location>
        <begin position="22"/>
        <end position="138"/>
    </location>
</feature>
<evidence type="ECO:0000256" key="1">
    <source>
        <dbReference type="SAM" id="SignalP"/>
    </source>
</evidence>
<evidence type="ECO:0000313" key="2">
    <source>
        <dbReference type="EMBL" id="WDF69746.1"/>
    </source>
</evidence>
<name>A0ABY7WMV3_9SPHI</name>
<dbReference type="RefSeq" id="WP_274268458.1">
    <property type="nucleotide sequence ID" value="NZ_CP117880.1"/>
</dbReference>
<dbReference type="InterPro" id="IPR015943">
    <property type="entry name" value="WD40/YVTN_repeat-like_dom_sf"/>
</dbReference>
<accession>A0ABY7WMV3</accession>
<dbReference type="SUPFAM" id="SSF63829">
    <property type="entry name" value="Calcium-dependent phosphotriesterase"/>
    <property type="match status" value="1"/>
</dbReference>
<organism evidence="2 3">
    <name type="scientific">Sphingobacterium oryzagri</name>
    <dbReference type="NCBI Taxonomy" id="3025669"/>
    <lineage>
        <taxon>Bacteria</taxon>
        <taxon>Pseudomonadati</taxon>
        <taxon>Bacteroidota</taxon>
        <taxon>Sphingobacteriia</taxon>
        <taxon>Sphingobacteriales</taxon>
        <taxon>Sphingobacteriaceae</taxon>
        <taxon>Sphingobacterium</taxon>
    </lineage>
</organism>
<gene>
    <name evidence="2" type="ORF">PQ465_05040</name>
</gene>
<keyword evidence="1" id="KW-0732">Signal</keyword>
<sequence length="138" mass="15623">MHKIASPRLAAVALTASVSFAQKQDVNEANYQILHIQPLPNEGYHSADKLADNNVYVAGLNTAFNRTVEYSIYILDGRNLQITYSIAVSKNLPFGIALNKKTQTLYVRHSFLNVVSAWHLKTKKYGFPDENKWEKLQN</sequence>
<feature type="signal peptide" evidence="1">
    <location>
        <begin position="1"/>
        <end position="21"/>
    </location>
</feature>